<protein>
    <submittedName>
        <fullName evidence="1">Uncharacterized protein</fullName>
    </submittedName>
</protein>
<proteinExistence type="predicted"/>
<organism evidence="1 2">
    <name type="scientific">Paenibacillus chartarius</name>
    <dbReference type="NCBI Taxonomy" id="747481"/>
    <lineage>
        <taxon>Bacteria</taxon>
        <taxon>Bacillati</taxon>
        <taxon>Bacillota</taxon>
        <taxon>Bacilli</taxon>
        <taxon>Bacillales</taxon>
        <taxon>Paenibacillaceae</taxon>
        <taxon>Paenibacillus</taxon>
    </lineage>
</organism>
<dbReference type="Proteomes" id="UP001589776">
    <property type="component" value="Unassembled WGS sequence"/>
</dbReference>
<sequence length="525" mass="59702">MSMASRKQEIVRRIALLAHEQPVLGSGLWFHTDVRNNFYYASYLFAAAANPDLQLSFDRTEAQAKACRIFTELLELQDRDPHSGTYGHWPLHLHPVPREAEPNSLPVELMGSLLMYFFHRYGAGLPERLRASMRQALEHVYRSGFFRKPLRDYNHHEAKYTAAKLLFGQWFGDEELLQDGWQSLKSTLLHVQTKGMPEYGCLPWFWHWVQAFTCALEMVRQEEIAADLRAMLDYLWTERSLYYVKGAWAGPHSRGLSHDIPKDANVLFDYVQYGDFELPHELPRVEYAGFLSYEAPAQAKAAALDRSVPAEVKRVVTKQTDSGEVRLNTYAYMTQHYAVGGVLERFREYDNEQHRWDVTFPLVNHDSVNQLFFFQPGDHYSAGDPRHQSDGGDIALNRNVSIALYPAAHGSGERMVGILPKGDWRMEERSLYGFINDEVYAAVFLLLPYAAEQLDDRITITGENGSNAVVVEVISTEEAGAIGIGSFDSFVAAMRGKRPQFEDAAKGFIRYTSLLGNQVALSVEI</sequence>
<keyword evidence="2" id="KW-1185">Reference proteome</keyword>
<gene>
    <name evidence="1" type="ORF">ACFFK0_25830</name>
</gene>
<dbReference type="EMBL" id="JBHLWN010000103">
    <property type="protein sequence ID" value="MFC0215821.1"/>
    <property type="molecule type" value="Genomic_DNA"/>
</dbReference>
<reference evidence="1 2" key="1">
    <citation type="submission" date="2024-09" db="EMBL/GenBank/DDBJ databases">
        <authorList>
            <person name="Sun Q."/>
            <person name="Mori K."/>
        </authorList>
    </citation>
    <scope>NUCLEOTIDE SEQUENCE [LARGE SCALE GENOMIC DNA]</scope>
    <source>
        <strain evidence="1 2">CCM 7759</strain>
    </source>
</reference>
<accession>A0ABV6DT18</accession>
<dbReference type="RefSeq" id="WP_377473379.1">
    <property type="nucleotide sequence ID" value="NZ_JBHLWN010000103.1"/>
</dbReference>
<evidence type="ECO:0000313" key="1">
    <source>
        <dbReference type="EMBL" id="MFC0215821.1"/>
    </source>
</evidence>
<name>A0ABV6DT18_9BACL</name>
<evidence type="ECO:0000313" key="2">
    <source>
        <dbReference type="Proteomes" id="UP001589776"/>
    </source>
</evidence>
<comment type="caution">
    <text evidence="1">The sequence shown here is derived from an EMBL/GenBank/DDBJ whole genome shotgun (WGS) entry which is preliminary data.</text>
</comment>